<dbReference type="OrthoDB" id="10052615at2759"/>
<feature type="domain" description="Muskelin N-terminal" evidence="4">
    <location>
        <begin position="9"/>
        <end position="203"/>
    </location>
</feature>
<evidence type="ECO:0000313" key="5">
    <source>
        <dbReference type="EMBL" id="KAF5335168.1"/>
    </source>
</evidence>
<dbReference type="SUPFAM" id="SSF117281">
    <property type="entry name" value="Kelch motif"/>
    <property type="match status" value="2"/>
</dbReference>
<keyword evidence="6" id="KW-1185">Reference proteome</keyword>
<feature type="compositionally biased region" description="Low complexity" evidence="3">
    <location>
        <begin position="691"/>
        <end position="701"/>
    </location>
</feature>
<organism evidence="5 6">
    <name type="scientific">Ephemerocybe angulata</name>
    <dbReference type="NCBI Taxonomy" id="980116"/>
    <lineage>
        <taxon>Eukaryota</taxon>
        <taxon>Fungi</taxon>
        <taxon>Dikarya</taxon>
        <taxon>Basidiomycota</taxon>
        <taxon>Agaricomycotina</taxon>
        <taxon>Agaricomycetes</taxon>
        <taxon>Agaricomycetidae</taxon>
        <taxon>Agaricales</taxon>
        <taxon>Agaricineae</taxon>
        <taxon>Psathyrellaceae</taxon>
        <taxon>Ephemerocybe</taxon>
    </lineage>
</organism>
<evidence type="ECO:0000313" key="6">
    <source>
        <dbReference type="Proteomes" id="UP000541558"/>
    </source>
</evidence>
<gene>
    <name evidence="5" type="ORF">D9611_010974</name>
</gene>
<dbReference type="SUPFAM" id="SSF49785">
    <property type="entry name" value="Galactose-binding domain-like"/>
    <property type="match status" value="1"/>
</dbReference>
<keyword evidence="1" id="KW-0880">Kelch repeat</keyword>
<dbReference type="InterPro" id="IPR052456">
    <property type="entry name" value="CTLH_complex_component"/>
</dbReference>
<dbReference type="Pfam" id="PF24681">
    <property type="entry name" value="Kelch_KLHDC2_KLHL20_DRC7"/>
    <property type="match status" value="2"/>
</dbReference>
<dbReference type="GO" id="GO:0005737">
    <property type="term" value="C:cytoplasm"/>
    <property type="evidence" value="ECO:0007669"/>
    <property type="project" value="TreeGrafter"/>
</dbReference>
<proteinExistence type="predicted"/>
<dbReference type="Gene3D" id="2.60.120.260">
    <property type="entry name" value="Galactose-binding domain-like"/>
    <property type="match status" value="1"/>
</dbReference>
<dbReference type="Pfam" id="PF06588">
    <property type="entry name" value="Muskelin_N"/>
    <property type="match status" value="1"/>
</dbReference>
<evidence type="ECO:0000259" key="4">
    <source>
        <dbReference type="Pfam" id="PF06588"/>
    </source>
</evidence>
<accession>A0A8H5C6R9</accession>
<dbReference type="InterPro" id="IPR015915">
    <property type="entry name" value="Kelch-typ_b-propeller"/>
</dbReference>
<dbReference type="InterPro" id="IPR010565">
    <property type="entry name" value="Muskelin_N"/>
</dbReference>
<feature type="region of interest" description="Disordered" evidence="3">
    <location>
        <begin position="663"/>
        <end position="714"/>
    </location>
</feature>
<evidence type="ECO:0000256" key="2">
    <source>
        <dbReference type="ARBA" id="ARBA00022737"/>
    </source>
</evidence>
<reference evidence="5 6" key="1">
    <citation type="journal article" date="2020" name="ISME J.">
        <title>Uncovering the hidden diversity of litter-decomposition mechanisms in mushroom-forming fungi.</title>
        <authorList>
            <person name="Floudas D."/>
            <person name="Bentzer J."/>
            <person name="Ahren D."/>
            <person name="Johansson T."/>
            <person name="Persson P."/>
            <person name="Tunlid A."/>
        </authorList>
    </citation>
    <scope>NUCLEOTIDE SEQUENCE [LARGE SCALE GENOMIC DNA]</scope>
    <source>
        <strain evidence="5 6">CBS 175.51</strain>
    </source>
</reference>
<dbReference type="InterPro" id="IPR008979">
    <property type="entry name" value="Galactose-bd-like_sf"/>
</dbReference>
<name>A0A8H5C6R9_9AGAR</name>
<dbReference type="Gene3D" id="2.120.10.80">
    <property type="entry name" value="Kelch-type beta propeller"/>
    <property type="match status" value="2"/>
</dbReference>
<protein>
    <recommendedName>
        <fullName evidence="4">Muskelin N-terminal domain-containing protein</fullName>
    </recommendedName>
</protein>
<evidence type="ECO:0000256" key="3">
    <source>
        <dbReference type="SAM" id="MobiDB-lite"/>
    </source>
</evidence>
<dbReference type="EMBL" id="JAACJK010000064">
    <property type="protein sequence ID" value="KAF5335168.1"/>
    <property type="molecule type" value="Genomic_DNA"/>
</dbReference>
<dbReference type="Proteomes" id="UP000541558">
    <property type="component" value="Unassembled WGS sequence"/>
</dbReference>
<dbReference type="PANTHER" id="PTHR15526:SF5">
    <property type="entry name" value="MUSKELIN"/>
    <property type="match status" value="1"/>
</dbReference>
<dbReference type="AlphaFoldDB" id="A0A8H5C6R9"/>
<evidence type="ECO:0000256" key="1">
    <source>
        <dbReference type="ARBA" id="ARBA00022441"/>
    </source>
</evidence>
<feature type="compositionally biased region" description="Acidic residues" evidence="3">
    <location>
        <begin position="854"/>
        <end position="864"/>
    </location>
</feature>
<feature type="compositionally biased region" description="Low complexity" evidence="3">
    <location>
        <begin position="812"/>
        <end position="839"/>
    </location>
</feature>
<keyword evidence="2" id="KW-0677">Repeat</keyword>
<dbReference type="PANTHER" id="PTHR15526">
    <property type="entry name" value="MUSKELIN"/>
    <property type="match status" value="1"/>
</dbReference>
<comment type="caution">
    <text evidence="5">The sequence shown here is derived from an EMBL/GenBank/DDBJ whole genome shotgun (WGS) entry which is preliminary data.</text>
</comment>
<sequence length="962" mass="105346">MATPAPQERILSYKIADSTPHSGKYVPDNILVDKPQEQGSRWSGAHQGTGKQWILLRLESPAILKQITFGKFMKPHPCNVKEFKVYVGLTEDSMTQVLHAGLKNNVEPETFDITHINSSGVVFPTRYVKIEPLSAHGQSFHVSIWHVALKGITESSYVDKMTSDYEEYRETTVLRHILKHLRQRRLLTPYQAVIERSGIKLENPMITKLHESLVLQGNWDRAEQLLASMSDADLFTEYIHSCEPQAVWARLLGTDADGDIPSPRGGHAMCMDPENELIYLFGGWDGRKSLDDFWVYNIREDKWKILSHSTTLEHNAPGPRSCHKMVFDVKTGNVYLLGRLDDADVRAPTIPRHGMAAAPSSATPAVQGTILPSQGMPYIMQQSPLRQQFTPSSQPGTPQPSNTARTYCSEFYRYQTRGIDAGKWVFLSFDTASSGGPPLMFDHQMVMDTEAQILYVSGGRVVDGDWEKSSYSGLYSYTVRTSKWKLLQHGDVNATGSSSSHVIPPRFGHSMVLEPNAKQLYIFGGQRDDRYLSDMHVYDITSNSSTELFSNFTASGGPDPCFTQRAVIDPVYKEIYIFCGLTRNAATGSKNTVLRSSTSNWTFRYDTKPGKWFQIGRHPDTSATEVPLPRFAHQAVYHAPTRRVFIHGGNAGGLGLGVEAAGGGSAGGGDGSTTVSANASVRPSPSPPADAAPSAGPTAAATQSQEGEEALPRDKRLDDLWMMKLKRPGVEEVVRQAKFCIRRQQFREMCEQEEPVKALQFLQNEVSSVVDHANPAEAETFRSLLTHLLAPQPAASILSLPARLSRTTAAPSGDSWSSSLASSRDSSNSRGGKSNSSDGSNGGTWTSHLPGEEERGEGEVDADGDAYMAAPGRGTADTLRGIIDPLEIAASKAAARGDGGKQSSDASILEGPMSLTAERYKQRTDVFNNLLRFVAESQKEPVGDLLDMVNQDGVDGVVDTTA</sequence>
<feature type="region of interest" description="Disordered" evidence="3">
    <location>
        <begin position="807"/>
        <end position="873"/>
    </location>
</feature>